<evidence type="ECO:0000256" key="3">
    <source>
        <dbReference type="ARBA" id="ARBA00023163"/>
    </source>
</evidence>
<evidence type="ECO:0000259" key="6">
    <source>
        <dbReference type="PROSITE" id="PS01124"/>
    </source>
</evidence>
<dbReference type="PROSITE" id="PS01124">
    <property type="entry name" value="HTH_ARAC_FAMILY_2"/>
    <property type="match status" value="1"/>
</dbReference>
<keyword evidence="4" id="KW-0802">TPR repeat</keyword>
<dbReference type="Gene3D" id="1.10.10.60">
    <property type="entry name" value="Homeodomain-like"/>
    <property type="match status" value="2"/>
</dbReference>
<evidence type="ECO:0000313" key="7">
    <source>
        <dbReference type="EMBL" id="KZS40819.1"/>
    </source>
</evidence>
<organism evidence="7 8">
    <name type="scientific">Aquimarina aggregata</name>
    <dbReference type="NCBI Taxonomy" id="1642818"/>
    <lineage>
        <taxon>Bacteria</taxon>
        <taxon>Pseudomonadati</taxon>
        <taxon>Bacteroidota</taxon>
        <taxon>Flavobacteriia</taxon>
        <taxon>Flavobacteriales</taxon>
        <taxon>Flavobacteriaceae</taxon>
        <taxon>Aquimarina</taxon>
    </lineage>
</organism>
<keyword evidence="5" id="KW-0472">Membrane</keyword>
<dbReference type="SMART" id="SM00342">
    <property type="entry name" value="HTH_ARAC"/>
    <property type="match status" value="1"/>
</dbReference>
<feature type="repeat" description="TPR" evidence="4">
    <location>
        <begin position="227"/>
        <end position="260"/>
    </location>
</feature>
<keyword evidence="8" id="KW-1185">Reference proteome</keyword>
<evidence type="ECO:0000256" key="5">
    <source>
        <dbReference type="SAM" id="Phobius"/>
    </source>
</evidence>
<evidence type="ECO:0000256" key="2">
    <source>
        <dbReference type="ARBA" id="ARBA00023125"/>
    </source>
</evidence>
<dbReference type="SUPFAM" id="SSF46689">
    <property type="entry name" value="Homeodomain-like"/>
    <property type="match status" value="1"/>
</dbReference>
<accession>A0A163AUR4</accession>
<dbReference type="STRING" id="1642818.AWE51_07665"/>
<sequence>MTSVYSAEQQKSIYNSSSDSLSNKTLQELGTLFWRGIHHNSIVKRTLADYYMYRAKKENNIENIADGYQMFISIYKKQPDIALCYTDSIIELTKDTQNSRYPSTGYKIKGNILSKIDRYNEALEAYLIAQKYSEKMNNERQLIGLKHNIAILKTTLGKEREALKVYKENYEYFSKQDSVIKLSQIYIATLYKMSDSYNRLKYYDSAYFYLKKGIKASLLNPYRRYYPNLLFAYGANSYERKNYQSAIDSLQKALILSEEDVNDINVKKGYLFLAKTYLELKKESKALHYLKKLDAITNDSNYRIEIAEAFTLLIDYYKRSNDPKNQLRIMEKLLKYDSISDIKYAKLNNSLIKKYDTPKLIKDKDLLIDGIKNSNKILVYKLIAFGVFLITIIGFFYFYFSKKRKDKYNVLLGAEKQKVKVLQQKNVKSVKTSVELPLELKQGILEKLTNFEDDLEFLKNDLTLVKVSKRLKTNSTYLSKVINMEKQKNFANYINDLRIEYCKHKIKNDKKFRQYSIRSMAVEIGFNNIQSFAKAFSKKEGCNPVEYVKRFKN</sequence>
<dbReference type="InterPro" id="IPR011990">
    <property type="entry name" value="TPR-like_helical_dom_sf"/>
</dbReference>
<dbReference type="Proteomes" id="UP000076715">
    <property type="component" value="Unassembled WGS sequence"/>
</dbReference>
<proteinExistence type="predicted"/>
<gene>
    <name evidence="7" type="ORF">AWE51_07665</name>
</gene>
<protein>
    <recommendedName>
        <fullName evidence="6">HTH araC/xylS-type domain-containing protein</fullName>
    </recommendedName>
</protein>
<evidence type="ECO:0000256" key="1">
    <source>
        <dbReference type="ARBA" id="ARBA00023015"/>
    </source>
</evidence>
<dbReference type="InterPro" id="IPR018060">
    <property type="entry name" value="HTH_AraC"/>
</dbReference>
<keyword evidence="1" id="KW-0805">Transcription regulation</keyword>
<dbReference type="GO" id="GO:0003700">
    <property type="term" value="F:DNA-binding transcription factor activity"/>
    <property type="evidence" value="ECO:0007669"/>
    <property type="project" value="InterPro"/>
</dbReference>
<keyword evidence="5" id="KW-1133">Transmembrane helix</keyword>
<keyword evidence="3" id="KW-0804">Transcription</keyword>
<dbReference type="InterPro" id="IPR019734">
    <property type="entry name" value="TPR_rpt"/>
</dbReference>
<dbReference type="GO" id="GO:0043565">
    <property type="term" value="F:sequence-specific DNA binding"/>
    <property type="evidence" value="ECO:0007669"/>
    <property type="project" value="InterPro"/>
</dbReference>
<dbReference type="InterPro" id="IPR009057">
    <property type="entry name" value="Homeodomain-like_sf"/>
</dbReference>
<dbReference type="EMBL" id="LQRT01000013">
    <property type="protein sequence ID" value="KZS40819.1"/>
    <property type="molecule type" value="Genomic_DNA"/>
</dbReference>
<dbReference type="PANTHER" id="PTHR43280">
    <property type="entry name" value="ARAC-FAMILY TRANSCRIPTIONAL REGULATOR"/>
    <property type="match status" value="1"/>
</dbReference>
<evidence type="ECO:0000256" key="4">
    <source>
        <dbReference type="PROSITE-ProRule" id="PRU00339"/>
    </source>
</evidence>
<dbReference type="SMART" id="SM00028">
    <property type="entry name" value="TPR"/>
    <property type="match status" value="2"/>
</dbReference>
<keyword evidence="2" id="KW-0238">DNA-binding</keyword>
<dbReference type="AlphaFoldDB" id="A0A163AUR4"/>
<reference evidence="7 8" key="1">
    <citation type="submission" date="2016-01" db="EMBL/GenBank/DDBJ databases">
        <title>The draft genome sequence of Aquimarina sp. RZW4-3-2.</title>
        <authorList>
            <person name="Wang Y."/>
        </authorList>
    </citation>
    <scope>NUCLEOTIDE SEQUENCE [LARGE SCALE GENOMIC DNA]</scope>
    <source>
        <strain evidence="7 8">RZW4-3-2</strain>
    </source>
</reference>
<keyword evidence="5" id="KW-0812">Transmembrane</keyword>
<evidence type="ECO:0000313" key="8">
    <source>
        <dbReference type="Proteomes" id="UP000076715"/>
    </source>
</evidence>
<feature type="domain" description="HTH araC/xylS-type" evidence="6">
    <location>
        <begin position="458"/>
        <end position="550"/>
    </location>
</feature>
<dbReference type="PROSITE" id="PS50005">
    <property type="entry name" value="TPR"/>
    <property type="match status" value="1"/>
</dbReference>
<dbReference type="PANTHER" id="PTHR43280:SF2">
    <property type="entry name" value="HTH-TYPE TRANSCRIPTIONAL REGULATOR EXSA"/>
    <property type="match status" value="1"/>
</dbReference>
<name>A0A163AUR4_9FLAO</name>
<comment type="caution">
    <text evidence="7">The sequence shown here is derived from an EMBL/GenBank/DDBJ whole genome shotgun (WGS) entry which is preliminary data.</text>
</comment>
<dbReference type="SUPFAM" id="SSF48452">
    <property type="entry name" value="TPR-like"/>
    <property type="match status" value="2"/>
</dbReference>
<dbReference type="Gene3D" id="1.25.40.10">
    <property type="entry name" value="Tetratricopeptide repeat domain"/>
    <property type="match status" value="2"/>
</dbReference>
<dbReference type="Pfam" id="PF12833">
    <property type="entry name" value="HTH_18"/>
    <property type="match status" value="1"/>
</dbReference>
<feature type="transmembrane region" description="Helical" evidence="5">
    <location>
        <begin position="378"/>
        <end position="400"/>
    </location>
</feature>